<evidence type="ECO:0000313" key="2">
    <source>
        <dbReference type="EMBL" id="GIE00227.1"/>
    </source>
</evidence>
<dbReference type="InterPro" id="IPR000415">
    <property type="entry name" value="Nitroreductase-like"/>
</dbReference>
<dbReference type="SUPFAM" id="SSF55469">
    <property type="entry name" value="FMN-dependent nitroreductase-like"/>
    <property type="match status" value="2"/>
</dbReference>
<dbReference type="PANTHER" id="PTHR23026">
    <property type="entry name" value="NADPH NITROREDUCTASE"/>
    <property type="match status" value="1"/>
</dbReference>
<protein>
    <submittedName>
        <fullName evidence="2">NAD(P)H nitroreductase</fullName>
    </submittedName>
</protein>
<dbReference type="InterPro" id="IPR050627">
    <property type="entry name" value="Nitroreductase/BluB"/>
</dbReference>
<gene>
    <name evidence="2" type="ORF">Adu01nite_15770</name>
</gene>
<sequence>MDTTTVPPSRKVLAGCVGTATAAPSLHNSQPWRFRIDGPSVDVYADPARRLHVIDPAGRELLISVGAAVFTLRLAITLAGYRCECEPFPSPADPDLVARVTAGKPTAPSAAAEALFAAVPHRHTNRWPFAHTAVPADALEHLVNAARLEGAALSVASPPAREAILGLALEADRRLRARPGYRDELRRWAGPSARHDGVPTWAIGPWDALESMPIRDLGALSDLPRPTAKFEPYPTILVLATDGDEPADWLRAGQALQRVLLTATWENLATTPISQPIEVPAVREALAAPDGRRFVQSVLRIGYGKITGRTGRRPVADVLMPERRGAT</sequence>
<feature type="domain" description="Nitroreductase" evidence="1">
    <location>
        <begin position="121"/>
        <end position="303"/>
    </location>
</feature>
<proteinExistence type="predicted"/>
<dbReference type="EMBL" id="BOML01000013">
    <property type="protein sequence ID" value="GIE00227.1"/>
    <property type="molecule type" value="Genomic_DNA"/>
</dbReference>
<dbReference type="Pfam" id="PF00881">
    <property type="entry name" value="Nitroreductase"/>
    <property type="match status" value="1"/>
</dbReference>
<keyword evidence="3" id="KW-1185">Reference proteome</keyword>
<dbReference type="InterPro" id="IPR029479">
    <property type="entry name" value="Nitroreductase"/>
</dbReference>
<accession>A0ABQ3YRL3</accession>
<comment type="caution">
    <text evidence="2">The sequence shown here is derived from an EMBL/GenBank/DDBJ whole genome shotgun (WGS) entry which is preliminary data.</text>
</comment>
<dbReference type="NCBIfam" id="NF047509">
    <property type="entry name" value="Rv3131_FMN_oxido"/>
    <property type="match status" value="1"/>
</dbReference>
<dbReference type="Gene3D" id="3.40.109.10">
    <property type="entry name" value="NADH Oxidase"/>
    <property type="match status" value="1"/>
</dbReference>
<reference evidence="2 3" key="1">
    <citation type="submission" date="2021-01" db="EMBL/GenBank/DDBJ databases">
        <title>Whole genome shotgun sequence of Actinoplanes durhamensis NBRC 14914.</title>
        <authorList>
            <person name="Komaki H."/>
            <person name="Tamura T."/>
        </authorList>
    </citation>
    <scope>NUCLEOTIDE SEQUENCE [LARGE SCALE GENOMIC DNA]</scope>
    <source>
        <strain evidence="2 3">NBRC 14914</strain>
    </source>
</reference>
<dbReference type="RefSeq" id="WP_203725855.1">
    <property type="nucleotide sequence ID" value="NZ_BAAATX010000002.1"/>
</dbReference>
<name>A0ABQ3YRL3_9ACTN</name>
<evidence type="ECO:0000259" key="1">
    <source>
        <dbReference type="Pfam" id="PF00881"/>
    </source>
</evidence>
<dbReference type="Proteomes" id="UP000637628">
    <property type="component" value="Unassembled WGS sequence"/>
</dbReference>
<dbReference type="PANTHER" id="PTHR23026:SF123">
    <property type="entry name" value="NAD(P)H NITROREDUCTASE RV3131-RELATED"/>
    <property type="match status" value="1"/>
</dbReference>
<organism evidence="2 3">
    <name type="scientific">Paractinoplanes durhamensis</name>
    <dbReference type="NCBI Taxonomy" id="113563"/>
    <lineage>
        <taxon>Bacteria</taxon>
        <taxon>Bacillati</taxon>
        <taxon>Actinomycetota</taxon>
        <taxon>Actinomycetes</taxon>
        <taxon>Micromonosporales</taxon>
        <taxon>Micromonosporaceae</taxon>
        <taxon>Paractinoplanes</taxon>
    </lineage>
</organism>
<evidence type="ECO:0000313" key="3">
    <source>
        <dbReference type="Proteomes" id="UP000637628"/>
    </source>
</evidence>